<dbReference type="PATRIC" id="fig|35841.6.peg.96"/>
<dbReference type="InterPro" id="IPR043831">
    <property type="entry name" value="DUF5808"/>
</dbReference>
<feature type="domain" description="DUF1648" evidence="2">
    <location>
        <begin position="144"/>
        <end position="193"/>
    </location>
</feature>
<feature type="transmembrane region" description="Helical" evidence="1">
    <location>
        <begin position="232"/>
        <end position="249"/>
    </location>
</feature>
<dbReference type="AlphaFoldDB" id="A0A090IZL5"/>
<feature type="transmembrane region" description="Helical" evidence="1">
    <location>
        <begin position="76"/>
        <end position="100"/>
    </location>
</feature>
<feature type="transmembrane region" description="Helical" evidence="1">
    <location>
        <begin position="186"/>
        <end position="206"/>
    </location>
</feature>
<feature type="transmembrane region" description="Helical" evidence="1">
    <location>
        <begin position="345"/>
        <end position="362"/>
    </location>
</feature>
<feature type="domain" description="DUF5808" evidence="3">
    <location>
        <begin position="320"/>
        <end position="345"/>
    </location>
</feature>
<dbReference type="Pfam" id="PF19124">
    <property type="entry name" value="DUF5808"/>
    <property type="match status" value="1"/>
</dbReference>
<dbReference type="Pfam" id="PF07853">
    <property type="entry name" value="DUF1648"/>
    <property type="match status" value="1"/>
</dbReference>
<feature type="transmembrane region" description="Helical" evidence="1">
    <location>
        <begin position="137"/>
        <end position="155"/>
    </location>
</feature>
<protein>
    <recommendedName>
        <fullName evidence="6">DUF1648 domain-containing protein</fullName>
    </recommendedName>
</protein>
<name>A0A090IZL5_9BACI</name>
<gene>
    <name evidence="4" type="ORF">BT1A1_3416</name>
</gene>
<feature type="transmembrane region" description="Helical" evidence="1">
    <location>
        <begin position="51"/>
        <end position="70"/>
    </location>
</feature>
<evidence type="ECO:0000259" key="2">
    <source>
        <dbReference type="Pfam" id="PF07853"/>
    </source>
</evidence>
<evidence type="ECO:0000313" key="5">
    <source>
        <dbReference type="Proteomes" id="UP000040576"/>
    </source>
</evidence>
<dbReference type="Proteomes" id="UP000040576">
    <property type="component" value="Unassembled WGS sequence"/>
</dbReference>
<sequence>MIYISMLLIFLPLVLITAITPYITRKTESFGITIPSDVYQHPTIAEFRKKYAFQSGLAGVLILVILGIAASFTTNFLWTILYTVGIFVYILVAFIIYFQFHKKMMQLKEKENWKSKKKEVVAVDLSFYNKKLTYSNGWFLLPFIITVFSLLWTFWNYDRMPEKLPMHYTLDGVVTDWADKSYRTVLLFPFIQLFMLGLFVFINIIIARSKQQMDPANPEELIKQNIIFRRRWSLFIIISGTMMVLLFTLPQVSFVYPIDPFISFIITMVVVGVIVIGAGVLSIVTGQGGSRVNVTNRKTGEIMNRDDDRYWKLGVFYFNPDDPAVWVEKRFGSGWTNNFARPTSWIFLILILLIPILIAVFAS</sequence>
<dbReference type="InterPro" id="IPR012867">
    <property type="entry name" value="DUF1648"/>
</dbReference>
<organism evidence="4 5">
    <name type="scientific">Caldibacillus thermoamylovorans</name>
    <dbReference type="NCBI Taxonomy" id="35841"/>
    <lineage>
        <taxon>Bacteria</taxon>
        <taxon>Bacillati</taxon>
        <taxon>Bacillota</taxon>
        <taxon>Bacilli</taxon>
        <taxon>Bacillales</taxon>
        <taxon>Bacillaceae</taxon>
        <taxon>Caldibacillus</taxon>
    </lineage>
</organism>
<evidence type="ECO:0008006" key="6">
    <source>
        <dbReference type="Google" id="ProtNLM"/>
    </source>
</evidence>
<accession>A0A090IZL5</accession>
<keyword evidence="1" id="KW-0472">Membrane</keyword>
<dbReference type="PANTHER" id="PTHR37810">
    <property type="entry name" value="IMMUNITY PROTEIN SDPI"/>
    <property type="match status" value="1"/>
</dbReference>
<evidence type="ECO:0000256" key="1">
    <source>
        <dbReference type="SAM" id="Phobius"/>
    </source>
</evidence>
<evidence type="ECO:0000259" key="3">
    <source>
        <dbReference type="Pfam" id="PF19124"/>
    </source>
</evidence>
<dbReference type="eggNOG" id="COG4194">
    <property type="taxonomic scope" value="Bacteria"/>
</dbReference>
<dbReference type="STRING" id="35841.B4167_1910"/>
<dbReference type="PANTHER" id="PTHR37810:SF9">
    <property type="entry name" value="MEMBRANE PROTEIN"/>
    <property type="match status" value="1"/>
</dbReference>
<dbReference type="EMBL" id="CCRF01000102">
    <property type="protein sequence ID" value="CEE03197.1"/>
    <property type="molecule type" value="Genomic_DNA"/>
</dbReference>
<keyword evidence="1" id="KW-1133">Transmembrane helix</keyword>
<keyword evidence="5" id="KW-1185">Reference proteome</keyword>
<dbReference type="InterPro" id="IPR014574">
    <property type="entry name" value="UCP032908"/>
</dbReference>
<dbReference type="RefSeq" id="WP_034773381.1">
    <property type="nucleotide sequence ID" value="NZ_CCRF01000102.1"/>
</dbReference>
<feature type="transmembrane region" description="Helical" evidence="1">
    <location>
        <begin position="261"/>
        <end position="284"/>
    </location>
</feature>
<proteinExistence type="predicted"/>
<dbReference type="GO" id="GO:0009636">
    <property type="term" value="P:response to toxic substance"/>
    <property type="evidence" value="ECO:0007669"/>
    <property type="project" value="TreeGrafter"/>
</dbReference>
<reference evidence="4 5" key="1">
    <citation type="submission" date="2014-07" db="EMBL/GenBank/DDBJ databases">
        <authorList>
            <person name="Wibberg Daniel"/>
        </authorList>
    </citation>
    <scope>NUCLEOTIDE SEQUENCE [LARGE SCALE GENOMIC DNA]</scope>
</reference>
<feature type="transmembrane region" description="Helical" evidence="1">
    <location>
        <begin position="6"/>
        <end position="24"/>
    </location>
</feature>
<keyword evidence="1" id="KW-0812">Transmembrane</keyword>
<evidence type="ECO:0000313" key="4">
    <source>
        <dbReference type="EMBL" id="CEE03197.1"/>
    </source>
</evidence>
<dbReference type="PIRSF" id="PIRSF032908">
    <property type="entry name" value="UCP032908"/>
    <property type="match status" value="1"/>
</dbReference>